<evidence type="ECO:0000256" key="3">
    <source>
        <dbReference type="PROSITE-ProRule" id="PRU10007"/>
    </source>
</evidence>
<reference evidence="6 7" key="1">
    <citation type="submission" date="2020-03" db="EMBL/GenBank/DDBJ databases">
        <title>Whole genome shotgun sequence of Phytohabitans flavus NBRC 107702.</title>
        <authorList>
            <person name="Komaki H."/>
            <person name="Tamura T."/>
        </authorList>
    </citation>
    <scope>NUCLEOTIDE SEQUENCE [LARGE SCALE GENOMIC DNA]</scope>
    <source>
        <strain evidence="6 7">NBRC 107702</strain>
    </source>
</reference>
<dbReference type="RefSeq" id="WP_197938206.1">
    <property type="nucleotide sequence ID" value="NZ_AP022870.1"/>
</dbReference>
<keyword evidence="2 4" id="KW-0560">Oxidoreductase</keyword>
<dbReference type="PANTHER" id="PTHR11699">
    <property type="entry name" value="ALDEHYDE DEHYDROGENASE-RELATED"/>
    <property type="match status" value="1"/>
</dbReference>
<dbReference type="Proteomes" id="UP000502508">
    <property type="component" value="Chromosome"/>
</dbReference>
<comment type="similarity">
    <text evidence="1 4">Belongs to the aldehyde dehydrogenase family.</text>
</comment>
<dbReference type="InterPro" id="IPR016161">
    <property type="entry name" value="Ald_DH/histidinol_DH"/>
</dbReference>
<dbReference type="EMBL" id="AP022870">
    <property type="protein sequence ID" value="BCB75300.1"/>
    <property type="molecule type" value="Genomic_DNA"/>
</dbReference>
<organism evidence="6 7">
    <name type="scientific">Phytohabitans flavus</name>
    <dbReference type="NCBI Taxonomy" id="1076124"/>
    <lineage>
        <taxon>Bacteria</taxon>
        <taxon>Bacillati</taxon>
        <taxon>Actinomycetota</taxon>
        <taxon>Actinomycetes</taxon>
        <taxon>Micromonosporales</taxon>
        <taxon>Micromonosporaceae</taxon>
    </lineage>
</organism>
<dbReference type="InterPro" id="IPR015590">
    <property type="entry name" value="Aldehyde_DH_dom"/>
</dbReference>
<dbReference type="PROSITE" id="PS00687">
    <property type="entry name" value="ALDEHYDE_DEHYDR_GLU"/>
    <property type="match status" value="1"/>
</dbReference>
<feature type="domain" description="Aldehyde dehydrogenase" evidence="5">
    <location>
        <begin position="6"/>
        <end position="462"/>
    </location>
</feature>
<dbReference type="GO" id="GO:0016620">
    <property type="term" value="F:oxidoreductase activity, acting on the aldehyde or oxo group of donors, NAD or NADP as acceptor"/>
    <property type="evidence" value="ECO:0007669"/>
    <property type="project" value="InterPro"/>
</dbReference>
<protein>
    <submittedName>
        <fullName evidence="6">Sorbosone dehydrogenase</fullName>
    </submittedName>
</protein>
<gene>
    <name evidence="6" type="ORF">Pflav_017100</name>
</gene>
<evidence type="ECO:0000313" key="7">
    <source>
        <dbReference type="Proteomes" id="UP000502508"/>
    </source>
</evidence>
<dbReference type="SUPFAM" id="SSF53720">
    <property type="entry name" value="ALDH-like"/>
    <property type="match status" value="1"/>
</dbReference>
<dbReference type="Gene3D" id="3.40.309.10">
    <property type="entry name" value="Aldehyde Dehydrogenase, Chain A, domain 2"/>
    <property type="match status" value="1"/>
</dbReference>
<dbReference type="AlphaFoldDB" id="A0A6F8XNB0"/>
<reference evidence="6 7" key="2">
    <citation type="submission" date="2020-03" db="EMBL/GenBank/DDBJ databases">
        <authorList>
            <person name="Ichikawa N."/>
            <person name="Kimura A."/>
            <person name="Kitahashi Y."/>
            <person name="Uohara A."/>
        </authorList>
    </citation>
    <scope>NUCLEOTIDE SEQUENCE [LARGE SCALE GENOMIC DNA]</scope>
    <source>
        <strain evidence="6 7">NBRC 107702</strain>
    </source>
</reference>
<accession>A0A6F8XNB0</accession>
<dbReference type="InterPro" id="IPR029510">
    <property type="entry name" value="Ald_DH_CS_GLU"/>
</dbReference>
<dbReference type="InterPro" id="IPR016162">
    <property type="entry name" value="Ald_DH_N"/>
</dbReference>
<dbReference type="Pfam" id="PF00171">
    <property type="entry name" value="Aldedh"/>
    <property type="match status" value="1"/>
</dbReference>
<evidence type="ECO:0000259" key="5">
    <source>
        <dbReference type="Pfam" id="PF00171"/>
    </source>
</evidence>
<name>A0A6F8XNB0_9ACTN</name>
<sequence>MEPTGSIPRRAPATGELVAEFGAGTAHDVNAAVGAARTAFDEGPWPRMSGLSRAEVLLRLADLIAANASLLARLDAEEVGKPLRLAEGDIAGAVGLTRYAAGLATQMHGSTYTNHDADFTGLVLRQPAGVAGLITPWNFPALILCQKLPFALAAGCTVVVKPSEFTSSSTLEIARLAAEAGLPDGVLNVVTGDGQPGQALAEHTAVDVLSFTGSTVTGRKVLDASKTNLKRVSLELGGKAASIVFDDADLDDALDGVVYGVFFNQGECCVSASRLLVQESIADEFLEKVAEAAERLRVGQPFDPATDVGAMIHPGHLEKVLQYVSVGAQQGATVLTGGHRLTGPAHDDGLFVAPTVLDGVRPDARVFREEIFGPVLSVTRFGDADEAVRLANGVEYGLANTIWSKDIDKVLDVGKALQSGTVYVNTTIDGAPQMPFGGYKASGVGREMGQAGFEEFTELKSINIRTGKRRGTLGLGAGPAATD</sequence>
<evidence type="ECO:0000256" key="4">
    <source>
        <dbReference type="RuleBase" id="RU003345"/>
    </source>
</evidence>
<evidence type="ECO:0000256" key="2">
    <source>
        <dbReference type="ARBA" id="ARBA00023002"/>
    </source>
</evidence>
<evidence type="ECO:0000313" key="6">
    <source>
        <dbReference type="EMBL" id="BCB75300.1"/>
    </source>
</evidence>
<dbReference type="FunFam" id="3.40.605.10:FF:000007">
    <property type="entry name" value="NAD/NADP-dependent betaine aldehyde dehydrogenase"/>
    <property type="match status" value="1"/>
</dbReference>
<keyword evidence="7" id="KW-1185">Reference proteome</keyword>
<dbReference type="Gene3D" id="3.40.605.10">
    <property type="entry name" value="Aldehyde Dehydrogenase, Chain A, domain 1"/>
    <property type="match status" value="1"/>
</dbReference>
<dbReference type="FunFam" id="3.40.309.10:FF:000012">
    <property type="entry name" value="Betaine aldehyde dehydrogenase"/>
    <property type="match status" value="1"/>
</dbReference>
<evidence type="ECO:0000256" key="1">
    <source>
        <dbReference type="ARBA" id="ARBA00009986"/>
    </source>
</evidence>
<dbReference type="KEGG" id="pfla:Pflav_017100"/>
<proteinExistence type="inferred from homology"/>
<dbReference type="InterPro" id="IPR016163">
    <property type="entry name" value="Ald_DH_C"/>
</dbReference>
<feature type="active site" evidence="3">
    <location>
        <position position="235"/>
    </location>
</feature>